<dbReference type="AlphaFoldDB" id="A0A5B7ZUX1"/>
<organism evidence="1 2">
    <name type="scientific">Hymenobacter jejuensis</name>
    <dbReference type="NCBI Taxonomy" id="2502781"/>
    <lineage>
        <taxon>Bacteria</taxon>
        <taxon>Pseudomonadati</taxon>
        <taxon>Bacteroidota</taxon>
        <taxon>Cytophagia</taxon>
        <taxon>Cytophagales</taxon>
        <taxon>Hymenobacteraceae</taxon>
        <taxon>Hymenobacter</taxon>
    </lineage>
</organism>
<dbReference type="EMBL" id="CP040896">
    <property type="protein sequence ID" value="QDA58921.1"/>
    <property type="molecule type" value="Genomic_DNA"/>
</dbReference>
<dbReference type="KEGG" id="hyj:FHG12_01855"/>
<evidence type="ECO:0000313" key="2">
    <source>
        <dbReference type="Proteomes" id="UP000305398"/>
    </source>
</evidence>
<keyword evidence="2" id="KW-1185">Reference proteome</keyword>
<dbReference type="OrthoDB" id="884586at2"/>
<accession>A0A5B7ZUX1</accession>
<evidence type="ECO:0000313" key="1">
    <source>
        <dbReference type="EMBL" id="QDA58921.1"/>
    </source>
</evidence>
<dbReference type="RefSeq" id="WP_139513996.1">
    <property type="nucleotide sequence ID" value="NZ_CP040896.1"/>
</dbReference>
<reference evidence="1 2" key="1">
    <citation type="submission" date="2019-06" db="EMBL/GenBank/DDBJ databases">
        <authorList>
            <person name="Srinivasan S."/>
        </authorList>
    </citation>
    <scope>NUCLEOTIDE SEQUENCE [LARGE SCALE GENOMIC DNA]</scope>
    <source>
        <strain evidence="1 2">17J68-5</strain>
    </source>
</reference>
<protein>
    <submittedName>
        <fullName evidence="1">Uncharacterized protein</fullName>
    </submittedName>
</protein>
<proteinExistence type="predicted"/>
<gene>
    <name evidence="1" type="ORF">FHG12_01855</name>
</gene>
<sequence length="153" mass="16426">MADLSTLETRQVPAKEWVAVVTAFTASLGTPPTLLPQGSSLEDATDAIWGTDDSGLHLVKVAEGQEPLFKDSTDPVISVASADKVKKFVADLTSSGHLELKAYVQAKEFNIATGESRTVTVGIVYLFKNPKDFSQSETLGVIHNPPFAQSKTY</sequence>
<dbReference type="Proteomes" id="UP000305398">
    <property type="component" value="Chromosome"/>
</dbReference>
<name>A0A5B7ZUX1_9BACT</name>